<keyword evidence="14" id="KW-1185">Reference proteome</keyword>
<sequence length="459" mass="50238">MNGDMGEMSVHSHVELQDGRDMLHTRDLSAAFPRPSLGDSAMALEPEHRHPGFDPSMSALGYGARDTQAIEGSTYTTLTPLQPFDDKFHHHHHHHSHHPCLPVSNVIGSFTLMREDRGLGGNFYNPYGKDFGVTHSPPSAAPGLETGMHGYSSLGTNQGSHGSQMLASSHDMHLGGSGGGGIYCRTPDFGREMSPPGLHGDSSGLGHQLNKMEAHQHTPSYHPHLYTQHYQHHLSSQQASKAREFHSSGSSSASLPGDGMLSSSQSGGGGAGGGGGGEEIDTKDLSARIINELKRYSIPQAIFAERVLSRSQGTLSDLLRNPKPWGKLKSGRETFKRMSRWLQEPEFQRMASLRMEACKRKELEQSKMERNQVPKRTRLVFTDLQRRTLLAIFRENHRPTKDLQITISHQLGLELTTVSNFFMNARRRNVSKWAEEGRPSSTGSSGSSASSSAVSCSTA</sequence>
<feature type="DNA-binding region" description="Homeobox" evidence="8">
    <location>
        <begin position="374"/>
        <end position="433"/>
    </location>
</feature>
<dbReference type="Pfam" id="PF00046">
    <property type="entry name" value="Homeodomain"/>
    <property type="match status" value="1"/>
</dbReference>
<evidence type="ECO:0000256" key="10">
    <source>
        <dbReference type="RuleBase" id="RU361129"/>
    </source>
</evidence>
<evidence type="ECO:0000313" key="15">
    <source>
        <dbReference type="RefSeq" id="XP_012673531.2"/>
    </source>
</evidence>
<protein>
    <recommendedName>
        <fullName evidence="10">One cut domain family member</fullName>
    </recommendedName>
</protein>
<dbReference type="PANTHER" id="PTHR14057:SF44">
    <property type="entry name" value="ONE CUT DOMAIN FAMILY MEMBER"/>
    <property type="match status" value="1"/>
</dbReference>
<evidence type="ECO:0000256" key="7">
    <source>
        <dbReference type="ARBA" id="ARBA00023242"/>
    </source>
</evidence>
<evidence type="ECO:0000256" key="9">
    <source>
        <dbReference type="RuleBase" id="RU000682"/>
    </source>
</evidence>
<dbReference type="GeneTree" id="ENSGT00950000183103"/>
<dbReference type="CTD" id="246225"/>
<evidence type="ECO:0000256" key="8">
    <source>
        <dbReference type="PROSITE-ProRule" id="PRU00108"/>
    </source>
</evidence>
<keyword evidence="3 10" id="KW-0805">Transcription regulation</keyword>
<dbReference type="SUPFAM" id="SSF47413">
    <property type="entry name" value="lambda repressor-like DNA-binding domains"/>
    <property type="match status" value="1"/>
</dbReference>
<dbReference type="GO" id="GO:0000978">
    <property type="term" value="F:RNA polymerase II cis-regulatory region sequence-specific DNA binding"/>
    <property type="evidence" value="ECO:0007669"/>
    <property type="project" value="TreeGrafter"/>
</dbReference>
<accession>A0A6P8FU29</accession>
<dbReference type="Gene3D" id="1.10.10.60">
    <property type="entry name" value="Homeodomain-like"/>
    <property type="match status" value="1"/>
</dbReference>
<dbReference type="GO" id="GO:0000981">
    <property type="term" value="F:DNA-binding transcription factor activity, RNA polymerase II-specific"/>
    <property type="evidence" value="ECO:0007669"/>
    <property type="project" value="TreeGrafter"/>
</dbReference>
<evidence type="ECO:0000313" key="16">
    <source>
        <dbReference type="RefSeq" id="XP_031431503.1"/>
    </source>
</evidence>
<feature type="region of interest" description="Disordered" evidence="11">
    <location>
        <begin position="148"/>
        <end position="172"/>
    </location>
</feature>
<dbReference type="InterPro" id="IPR010982">
    <property type="entry name" value="Lambda_DNA-bd_dom_sf"/>
</dbReference>
<evidence type="ECO:0000259" key="13">
    <source>
        <dbReference type="PROSITE" id="PS51042"/>
    </source>
</evidence>
<feature type="domain" description="Homeobox" evidence="12">
    <location>
        <begin position="372"/>
        <end position="432"/>
    </location>
</feature>
<dbReference type="Pfam" id="PF02376">
    <property type="entry name" value="CUT"/>
    <property type="match status" value="1"/>
</dbReference>
<evidence type="ECO:0000313" key="14">
    <source>
        <dbReference type="Proteomes" id="UP000515152"/>
    </source>
</evidence>
<dbReference type="AlphaFoldDB" id="A0A6P8FU29"/>
<dbReference type="Gene3D" id="1.10.260.40">
    <property type="entry name" value="lambda repressor-like DNA-binding domains"/>
    <property type="match status" value="1"/>
</dbReference>
<feature type="domain" description="CUT" evidence="13">
    <location>
        <begin position="271"/>
        <end position="357"/>
    </location>
</feature>
<evidence type="ECO:0000256" key="4">
    <source>
        <dbReference type="ARBA" id="ARBA00023125"/>
    </source>
</evidence>
<dbReference type="PROSITE" id="PS51042">
    <property type="entry name" value="CUT"/>
    <property type="match status" value="1"/>
</dbReference>
<dbReference type="FunFam" id="1.10.10.60:FF:000054">
    <property type="entry name" value="One cut domain family member"/>
    <property type="match status" value="1"/>
</dbReference>
<keyword evidence="6 10" id="KW-0804">Transcription</keyword>
<evidence type="ECO:0000256" key="5">
    <source>
        <dbReference type="ARBA" id="ARBA00023155"/>
    </source>
</evidence>
<dbReference type="GO" id="GO:0005634">
    <property type="term" value="C:nucleus"/>
    <property type="evidence" value="ECO:0007669"/>
    <property type="project" value="UniProtKB-SubCell"/>
</dbReference>
<evidence type="ECO:0000256" key="2">
    <source>
        <dbReference type="ARBA" id="ARBA00008190"/>
    </source>
</evidence>
<evidence type="ECO:0000259" key="12">
    <source>
        <dbReference type="PROSITE" id="PS50071"/>
    </source>
</evidence>
<feature type="compositionally biased region" description="Low complexity" evidence="11">
    <location>
        <begin position="247"/>
        <end position="265"/>
    </location>
</feature>
<feature type="region of interest" description="Disordered" evidence="11">
    <location>
        <begin position="431"/>
        <end position="459"/>
    </location>
</feature>
<dbReference type="PANTHER" id="PTHR14057">
    <property type="entry name" value="TRANSCRIPTION FACTOR ONECUT"/>
    <property type="match status" value="1"/>
</dbReference>
<dbReference type="PROSITE" id="PS50071">
    <property type="entry name" value="HOMEOBOX_2"/>
    <property type="match status" value="1"/>
</dbReference>
<dbReference type="InterPro" id="IPR009057">
    <property type="entry name" value="Homeodomain-like_sf"/>
</dbReference>
<dbReference type="CDD" id="cd00086">
    <property type="entry name" value="homeodomain"/>
    <property type="match status" value="1"/>
</dbReference>
<feature type="region of interest" description="Disordered" evidence="11">
    <location>
        <begin position="230"/>
        <end position="280"/>
    </location>
</feature>
<proteinExistence type="inferred from homology"/>
<feature type="compositionally biased region" description="Polar residues" evidence="11">
    <location>
        <begin position="153"/>
        <end position="167"/>
    </location>
</feature>
<dbReference type="FunFam" id="1.10.260.40:FF:000005">
    <property type="entry name" value="One cut domain family member"/>
    <property type="match status" value="1"/>
</dbReference>
<comment type="subcellular location">
    <subcellularLocation>
        <location evidence="1 8 9">Nucleus</location>
    </subcellularLocation>
</comment>
<dbReference type="InterPro" id="IPR003350">
    <property type="entry name" value="CUT_dom"/>
</dbReference>
<dbReference type="SMART" id="SM01109">
    <property type="entry name" value="CUT"/>
    <property type="match status" value="1"/>
</dbReference>
<dbReference type="RefSeq" id="XP_031431503.1">
    <property type="nucleotide sequence ID" value="XM_031575643.2"/>
</dbReference>
<organism evidence="14 16">
    <name type="scientific">Clupea harengus</name>
    <name type="common">Atlantic herring</name>
    <dbReference type="NCBI Taxonomy" id="7950"/>
    <lineage>
        <taxon>Eukaryota</taxon>
        <taxon>Metazoa</taxon>
        <taxon>Chordata</taxon>
        <taxon>Craniata</taxon>
        <taxon>Vertebrata</taxon>
        <taxon>Euteleostomi</taxon>
        <taxon>Actinopterygii</taxon>
        <taxon>Neopterygii</taxon>
        <taxon>Teleostei</taxon>
        <taxon>Clupei</taxon>
        <taxon>Clupeiformes</taxon>
        <taxon>Clupeoidei</taxon>
        <taxon>Clupeidae</taxon>
        <taxon>Clupea</taxon>
    </lineage>
</organism>
<gene>
    <name evidence="15 16" type="primary">onecutl</name>
</gene>
<feature type="region of interest" description="Disordered" evidence="11">
    <location>
        <begin position="185"/>
        <end position="207"/>
    </location>
</feature>
<dbReference type="OrthoDB" id="10068888at2759"/>
<comment type="similarity">
    <text evidence="2 10">Belongs to the CUT homeobox family.</text>
</comment>
<dbReference type="InterPro" id="IPR051649">
    <property type="entry name" value="CUT_Homeobox"/>
</dbReference>
<name>A0A6P8FU29_CLUHA</name>
<keyword evidence="4 8" id="KW-0238">DNA-binding</keyword>
<keyword evidence="5 8" id="KW-0371">Homeobox</keyword>
<feature type="compositionally biased region" description="Low complexity" evidence="11">
    <location>
        <begin position="440"/>
        <end position="459"/>
    </location>
</feature>
<dbReference type="InterPro" id="IPR001356">
    <property type="entry name" value="HD"/>
</dbReference>
<dbReference type="RefSeq" id="XP_012673531.2">
    <property type="nucleotide sequence ID" value="XM_012818077.3"/>
</dbReference>
<dbReference type="SUPFAM" id="SSF46689">
    <property type="entry name" value="Homeodomain-like"/>
    <property type="match status" value="1"/>
</dbReference>
<reference evidence="15 16" key="1">
    <citation type="submission" date="2025-04" db="UniProtKB">
        <authorList>
            <consortium name="RefSeq"/>
        </authorList>
    </citation>
    <scope>IDENTIFICATION</scope>
</reference>
<evidence type="ECO:0000256" key="3">
    <source>
        <dbReference type="ARBA" id="ARBA00023015"/>
    </source>
</evidence>
<keyword evidence="7 8" id="KW-0539">Nucleus</keyword>
<evidence type="ECO:0000256" key="1">
    <source>
        <dbReference type="ARBA" id="ARBA00004123"/>
    </source>
</evidence>
<evidence type="ECO:0000256" key="6">
    <source>
        <dbReference type="ARBA" id="ARBA00023163"/>
    </source>
</evidence>
<dbReference type="SMART" id="SM00389">
    <property type="entry name" value="HOX"/>
    <property type="match status" value="1"/>
</dbReference>
<feature type="compositionally biased region" description="Gly residues" evidence="11">
    <location>
        <begin position="266"/>
        <end position="277"/>
    </location>
</feature>
<evidence type="ECO:0000256" key="11">
    <source>
        <dbReference type="SAM" id="MobiDB-lite"/>
    </source>
</evidence>
<dbReference type="GeneID" id="105891890"/>
<dbReference type="KEGG" id="char:105891890"/>
<dbReference type="Proteomes" id="UP000515152">
    <property type="component" value="Chromosome 11"/>
</dbReference>